<evidence type="ECO:0000256" key="3">
    <source>
        <dbReference type="ARBA" id="ARBA00022692"/>
    </source>
</evidence>
<accession>A0A847QXC3</accession>
<dbReference type="EMBL" id="JABAEK010000012">
    <property type="protein sequence ID" value="NLQ18278.1"/>
    <property type="molecule type" value="Genomic_DNA"/>
</dbReference>
<dbReference type="Pfam" id="PF03176">
    <property type="entry name" value="MMPL"/>
    <property type="match status" value="1"/>
</dbReference>
<dbReference type="GO" id="GO:0005886">
    <property type="term" value="C:plasma membrane"/>
    <property type="evidence" value="ECO:0007669"/>
    <property type="project" value="UniProtKB-SubCell"/>
</dbReference>
<evidence type="ECO:0000256" key="5">
    <source>
        <dbReference type="ARBA" id="ARBA00023136"/>
    </source>
</evidence>
<proteinExistence type="predicted"/>
<feature type="transmembrane region" description="Helical" evidence="6">
    <location>
        <begin position="336"/>
        <end position="359"/>
    </location>
</feature>
<organism evidence="8 9">
    <name type="scientific">Marinomonas profundi</name>
    <dbReference type="NCBI Taxonomy" id="2726122"/>
    <lineage>
        <taxon>Bacteria</taxon>
        <taxon>Pseudomonadati</taxon>
        <taxon>Pseudomonadota</taxon>
        <taxon>Gammaproteobacteria</taxon>
        <taxon>Oceanospirillales</taxon>
        <taxon>Oceanospirillaceae</taxon>
        <taxon>Marinomonas</taxon>
    </lineage>
</organism>
<dbReference type="InterPro" id="IPR050545">
    <property type="entry name" value="Mycobact_MmpL"/>
</dbReference>
<dbReference type="PANTHER" id="PTHR33406">
    <property type="entry name" value="MEMBRANE PROTEIN MJ1562-RELATED"/>
    <property type="match status" value="1"/>
</dbReference>
<gene>
    <name evidence="8" type="ORF">HGG82_11695</name>
</gene>
<comment type="caution">
    <text evidence="8">The sequence shown here is derived from an EMBL/GenBank/DDBJ whole genome shotgun (WGS) entry which is preliminary data.</text>
</comment>
<feature type="domain" description="SSD" evidence="7">
    <location>
        <begin position="268"/>
        <end position="390"/>
    </location>
</feature>
<sequence length="798" mass="87255">MKHHSSASSEHEFDPSSGSFIERTLFNHRLIVIIICALVTGLLGWQATKLTINASFEKTLPTHQEYIQNYLEYENELTGLGNALRIAVVNPEGSIYDAHYLELLRQFSDEVFLLPSVDRVQMKSLWTPSTRWIGVTEEGLDGGPVIPENYDGSAASLQELKANVARSGQIGQLIAADEESTIIYMPLLSEEATGEALDYAKYSDLIEGLRAKYQAKGLDIHITGFTKVMGDLIEGVQAVLWFFALAVVIATFMVFWYTRCVRSTFLVVFASLLAVVWQLGILPTLGYVLDPYSILVPFLVFAIGMSHGAQKMNGIMQDVGRGFDKLVAARFTFRRLFLAGLTALLADAVGFAVLLVIDIKVIQELAIAASIGVAVLIFTNLILLPIMLSYVGVSQKAADRSVINDIDAENIKKVPALWVFLDKFTQRKWAIGALIAGAVLAVGAFSLSTQLKIGDLDQGAPELRQDSRYNQDIAFMNQHYGASSDVMAIMVKTPEGQCSQYDTLKKIDTLEWQLRQLAGVESTNSLALLSRRVLSGLNEGNPKWYEFLPNQGMLNYITAGAPRGLYNSSCSLLTVYVYLQDHKADTLSNIVNHVEAFAKDNNTDDVQFLLAAGSAGIQAATNISVKAAWHQMLFLVYGAVALLSLITFRSFKAVIVALLPLMLTSIMVEALMVLLGMGVKVATLPVIALGVGIGIDYALYVLSITLAGLRQGTSLSQSYLRALNFTGKVVMLTGVTLSVGVITWVASPIKFQADMGLLLAFMFIWNMLGALILLPALAHFLLKPKYPSDTKVQDESAI</sequence>
<name>A0A847QXC3_9GAMM</name>
<evidence type="ECO:0000256" key="4">
    <source>
        <dbReference type="ARBA" id="ARBA00022989"/>
    </source>
</evidence>
<evidence type="ECO:0000313" key="9">
    <source>
        <dbReference type="Proteomes" id="UP000586067"/>
    </source>
</evidence>
<dbReference type="RefSeq" id="WP_168825888.1">
    <property type="nucleotide sequence ID" value="NZ_CP073013.1"/>
</dbReference>
<keyword evidence="3 6" id="KW-0812">Transmembrane</keyword>
<feature type="transmembrane region" description="Helical" evidence="6">
    <location>
        <begin position="30"/>
        <end position="48"/>
    </location>
</feature>
<feature type="transmembrane region" description="Helical" evidence="6">
    <location>
        <begin position="365"/>
        <end position="391"/>
    </location>
</feature>
<feature type="transmembrane region" description="Helical" evidence="6">
    <location>
        <begin position="653"/>
        <end position="675"/>
    </location>
</feature>
<dbReference type="SUPFAM" id="SSF82866">
    <property type="entry name" value="Multidrug efflux transporter AcrB transmembrane domain"/>
    <property type="match status" value="2"/>
</dbReference>
<feature type="transmembrane region" description="Helical" evidence="6">
    <location>
        <begin position="292"/>
        <end position="309"/>
    </location>
</feature>
<dbReference type="InterPro" id="IPR000731">
    <property type="entry name" value="SSD"/>
</dbReference>
<keyword evidence="4 6" id="KW-1133">Transmembrane helix</keyword>
<evidence type="ECO:0000313" key="8">
    <source>
        <dbReference type="EMBL" id="NLQ18278.1"/>
    </source>
</evidence>
<feature type="transmembrane region" description="Helical" evidence="6">
    <location>
        <begin position="687"/>
        <end position="709"/>
    </location>
</feature>
<feature type="transmembrane region" description="Helical" evidence="6">
    <location>
        <begin position="729"/>
        <end position="746"/>
    </location>
</feature>
<feature type="transmembrane region" description="Helical" evidence="6">
    <location>
        <begin position="758"/>
        <end position="782"/>
    </location>
</feature>
<keyword evidence="2" id="KW-1003">Cell membrane</keyword>
<dbReference type="Proteomes" id="UP000586067">
    <property type="component" value="Unassembled WGS sequence"/>
</dbReference>
<evidence type="ECO:0000259" key="7">
    <source>
        <dbReference type="PROSITE" id="PS50156"/>
    </source>
</evidence>
<feature type="transmembrane region" description="Helical" evidence="6">
    <location>
        <begin position="429"/>
        <end position="447"/>
    </location>
</feature>
<dbReference type="InterPro" id="IPR004869">
    <property type="entry name" value="MMPL_dom"/>
</dbReference>
<keyword evidence="5 6" id="KW-0472">Membrane</keyword>
<feature type="transmembrane region" description="Helical" evidence="6">
    <location>
        <begin position="265"/>
        <end position="286"/>
    </location>
</feature>
<evidence type="ECO:0000256" key="2">
    <source>
        <dbReference type="ARBA" id="ARBA00022475"/>
    </source>
</evidence>
<reference evidence="8 9" key="1">
    <citation type="submission" date="2020-04" db="EMBL/GenBank/DDBJ databases">
        <title>Marinomonas sp. M1K-6 isolated from the deep seawater of the Mariana Trench.</title>
        <authorList>
            <person name="Li Y."/>
        </authorList>
    </citation>
    <scope>NUCLEOTIDE SEQUENCE [LARGE SCALE GENOMIC DNA]</scope>
    <source>
        <strain evidence="8 9">M1K-6</strain>
    </source>
</reference>
<dbReference type="PROSITE" id="PS50156">
    <property type="entry name" value="SSD"/>
    <property type="match status" value="1"/>
</dbReference>
<evidence type="ECO:0000256" key="1">
    <source>
        <dbReference type="ARBA" id="ARBA00004651"/>
    </source>
</evidence>
<comment type="subcellular location">
    <subcellularLocation>
        <location evidence="1">Cell membrane</location>
        <topology evidence="1">Multi-pass membrane protein</topology>
    </subcellularLocation>
</comment>
<feature type="transmembrane region" description="Helical" evidence="6">
    <location>
        <begin position="238"/>
        <end position="258"/>
    </location>
</feature>
<dbReference type="PANTHER" id="PTHR33406:SF10">
    <property type="entry name" value="SSD DOMAIN-CONTAINING PROTEIN"/>
    <property type="match status" value="1"/>
</dbReference>
<dbReference type="AlphaFoldDB" id="A0A847QXC3"/>
<protein>
    <submittedName>
        <fullName evidence="8">RND family transporter</fullName>
    </submittedName>
</protein>
<dbReference type="Gene3D" id="1.20.1640.10">
    <property type="entry name" value="Multidrug efflux transporter AcrB transmembrane domain"/>
    <property type="match status" value="2"/>
</dbReference>
<evidence type="ECO:0000256" key="6">
    <source>
        <dbReference type="SAM" id="Phobius"/>
    </source>
</evidence>
<feature type="transmembrane region" description="Helical" evidence="6">
    <location>
        <begin position="628"/>
        <end position="646"/>
    </location>
</feature>
<keyword evidence="9" id="KW-1185">Reference proteome</keyword>